<organism evidence="2 3">
    <name type="scientific">Puccinia graminis f. sp. tritici</name>
    <dbReference type="NCBI Taxonomy" id="56615"/>
    <lineage>
        <taxon>Eukaryota</taxon>
        <taxon>Fungi</taxon>
        <taxon>Dikarya</taxon>
        <taxon>Basidiomycota</taxon>
        <taxon>Pucciniomycotina</taxon>
        <taxon>Pucciniomycetes</taxon>
        <taxon>Pucciniales</taxon>
        <taxon>Pucciniaceae</taxon>
        <taxon>Puccinia</taxon>
    </lineage>
</organism>
<comment type="caution">
    <text evidence="2">The sequence shown here is derived from an EMBL/GenBank/DDBJ whole genome shotgun (WGS) entry which is preliminary data.</text>
</comment>
<dbReference type="EMBL" id="VDEP01000419">
    <property type="protein sequence ID" value="KAA1085075.1"/>
    <property type="molecule type" value="Genomic_DNA"/>
</dbReference>
<dbReference type="Proteomes" id="UP000325313">
    <property type="component" value="Unassembled WGS sequence"/>
</dbReference>
<feature type="region of interest" description="Disordered" evidence="1">
    <location>
        <begin position="1"/>
        <end position="32"/>
    </location>
</feature>
<evidence type="ECO:0000313" key="2">
    <source>
        <dbReference type="EMBL" id="KAA1085075.1"/>
    </source>
</evidence>
<proteinExistence type="predicted"/>
<evidence type="ECO:0000313" key="3">
    <source>
        <dbReference type="Proteomes" id="UP000325313"/>
    </source>
</evidence>
<accession>A0A5B0N721</accession>
<sequence length="59" mass="6555">MHGFDRLETESDSNGSMGISAPEADRNCASVPGTIKRPGRHFVYRLWRVGGLAIRTRPQ</sequence>
<protein>
    <submittedName>
        <fullName evidence="2">Uncharacterized protein</fullName>
    </submittedName>
</protein>
<reference evidence="2 3" key="1">
    <citation type="submission" date="2019-05" db="EMBL/GenBank/DDBJ databases">
        <title>Emergence of the Ug99 lineage of the wheat stem rust pathogen through somatic hybridization.</title>
        <authorList>
            <person name="Li F."/>
            <person name="Upadhyaya N.M."/>
            <person name="Sperschneider J."/>
            <person name="Matny O."/>
            <person name="Nguyen-Phuc H."/>
            <person name="Mago R."/>
            <person name="Raley C."/>
            <person name="Miller M.E."/>
            <person name="Silverstein K.A.T."/>
            <person name="Henningsen E."/>
            <person name="Hirsch C.D."/>
            <person name="Visser B."/>
            <person name="Pretorius Z.A."/>
            <person name="Steffenson B.J."/>
            <person name="Schwessinger B."/>
            <person name="Dodds P.N."/>
            <person name="Figueroa M."/>
        </authorList>
    </citation>
    <scope>NUCLEOTIDE SEQUENCE [LARGE SCALE GENOMIC DNA]</scope>
    <source>
        <strain evidence="2 3">Ug99</strain>
    </source>
</reference>
<evidence type="ECO:0000256" key="1">
    <source>
        <dbReference type="SAM" id="MobiDB-lite"/>
    </source>
</evidence>
<dbReference type="AlphaFoldDB" id="A0A5B0N721"/>
<name>A0A5B0N721_PUCGR</name>
<gene>
    <name evidence="2" type="ORF">PGTUg99_006023</name>
</gene>